<keyword evidence="2" id="KW-1003">Cell membrane</keyword>
<reference evidence="8 9" key="1">
    <citation type="submission" date="2022-11" db="EMBL/GenBank/DDBJ databases">
        <title>Draft genome sequence of Saccharopolyspora sp. WRP15-2 isolated from rhizosphere soils of wild rice in Thailand.</title>
        <authorList>
            <person name="Duangmal K."/>
            <person name="Kammanee S."/>
            <person name="Muangham S."/>
        </authorList>
    </citation>
    <scope>NUCLEOTIDE SEQUENCE [LARGE SCALE GENOMIC DNA]</scope>
    <source>
        <strain evidence="8 9">WRP15-2</strain>
    </source>
</reference>
<evidence type="ECO:0000256" key="4">
    <source>
        <dbReference type="ARBA" id="ARBA00022989"/>
    </source>
</evidence>
<keyword evidence="9" id="KW-1185">Reference proteome</keyword>
<dbReference type="Gene3D" id="1.20.1250.20">
    <property type="entry name" value="MFS general substrate transporter like domains"/>
    <property type="match status" value="2"/>
</dbReference>
<evidence type="ECO:0000256" key="3">
    <source>
        <dbReference type="ARBA" id="ARBA00022692"/>
    </source>
</evidence>
<feature type="transmembrane region" description="Helical" evidence="6">
    <location>
        <begin position="43"/>
        <end position="68"/>
    </location>
</feature>
<feature type="transmembrane region" description="Helical" evidence="6">
    <location>
        <begin position="211"/>
        <end position="232"/>
    </location>
</feature>
<feature type="transmembrane region" description="Helical" evidence="6">
    <location>
        <begin position="109"/>
        <end position="129"/>
    </location>
</feature>
<dbReference type="InterPro" id="IPR036259">
    <property type="entry name" value="MFS_trans_sf"/>
</dbReference>
<evidence type="ECO:0000259" key="7">
    <source>
        <dbReference type="PROSITE" id="PS50850"/>
    </source>
</evidence>
<feature type="transmembrane region" description="Helical" evidence="6">
    <location>
        <begin position="300"/>
        <end position="318"/>
    </location>
</feature>
<feature type="transmembrane region" description="Helical" evidence="6">
    <location>
        <begin position="244"/>
        <end position="265"/>
    </location>
</feature>
<dbReference type="InterPro" id="IPR050189">
    <property type="entry name" value="MFS_Efflux_Transporters"/>
</dbReference>
<evidence type="ECO:0000313" key="8">
    <source>
        <dbReference type="EMBL" id="MDA3625937.1"/>
    </source>
</evidence>
<dbReference type="CDD" id="cd17324">
    <property type="entry name" value="MFS_NepI_like"/>
    <property type="match status" value="1"/>
</dbReference>
<feature type="transmembrane region" description="Helical" evidence="6">
    <location>
        <begin position="364"/>
        <end position="383"/>
    </location>
</feature>
<dbReference type="PROSITE" id="PS50850">
    <property type="entry name" value="MFS"/>
    <property type="match status" value="1"/>
</dbReference>
<accession>A0ABT4UXW7</accession>
<dbReference type="PANTHER" id="PTHR43124">
    <property type="entry name" value="PURINE EFFLUX PUMP PBUE"/>
    <property type="match status" value="1"/>
</dbReference>
<dbReference type="InterPro" id="IPR020846">
    <property type="entry name" value="MFS_dom"/>
</dbReference>
<evidence type="ECO:0000256" key="2">
    <source>
        <dbReference type="ARBA" id="ARBA00022475"/>
    </source>
</evidence>
<dbReference type="Proteomes" id="UP001210380">
    <property type="component" value="Unassembled WGS sequence"/>
</dbReference>
<gene>
    <name evidence="8" type="ORF">OU415_10850</name>
</gene>
<organism evidence="8 9">
    <name type="scientific">Saccharopolyspora oryzae</name>
    <dbReference type="NCBI Taxonomy" id="2997343"/>
    <lineage>
        <taxon>Bacteria</taxon>
        <taxon>Bacillati</taxon>
        <taxon>Actinomycetota</taxon>
        <taxon>Actinomycetes</taxon>
        <taxon>Pseudonocardiales</taxon>
        <taxon>Pseudonocardiaceae</taxon>
        <taxon>Saccharopolyspora</taxon>
    </lineage>
</organism>
<evidence type="ECO:0000256" key="1">
    <source>
        <dbReference type="ARBA" id="ARBA00004651"/>
    </source>
</evidence>
<feature type="transmembrane region" description="Helical" evidence="6">
    <location>
        <begin position="277"/>
        <end position="294"/>
    </location>
</feature>
<proteinExistence type="predicted"/>
<dbReference type="Pfam" id="PF07690">
    <property type="entry name" value="MFS_1"/>
    <property type="match status" value="1"/>
</dbReference>
<sequence>MTTTAEPVARVPFRVAVLALGTFAVGTDAFVVAGVLPEISTDLGIGIAQAGQLVTVFAIAYAVLSPILATLTGTWPRRQVLLTALAVFVLGNVATALAPTYAAVLATRVIAAAGAAMVTPISGAAAAALAPESQRARAISLVTLGLTTSTALGVPLGTLLGSVTTWRGTMWFVAALGAAAGLGIAVLLPTIPAPPPAGLRERLAPLRNAKIVLVLLTTVALFVGIYIVNTYISVIVEPATGGSGALLAVLLFLSGTAGTIGNLVSGGWTDKFGARRVIAVAMVVALVNFLLLPFSTSTLIGAGIAVVVFGLTAWSVTVPQQHRLIEAAPAATSFVISLNASSTYLAVSLSGALGAAVLEFSPTSLPFAAAVFIALGLAASELAQRIGARS</sequence>
<dbReference type="EMBL" id="JAQGLA010000012">
    <property type="protein sequence ID" value="MDA3625937.1"/>
    <property type="molecule type" value="Genomic_DNA"/>
</dbReference>
<evidence type="ECO:0000256" key="6">
    <source>
        <dbReference type="SAM" id="Phobius"/>
    </source>
</evidence>
<comment type="caution">
    <text evidence="8">The sequence shown here is derived from an EMBL/GenBank/DDBJ whole genome shotgun (WGS) entry which is preliminary data.</text>
</comment>
<keyword evidence="5 6" id="KW-0472">Membrane</keyword>
<feature type="transmembrane region" description="Helical" evidence="6">
    <location>
        <begin position="141"/>
        <end position="163"/>
    </location>
</feature>
<dbReference type="PANTHER" id="PTHR43124:SF10">
    <property type="entry name" value="PURINE EFFLUX PUMP PBUE"/>
    <property type="match status" value="1"/>
</dbReference>
<dbReference type="InterPro" id="IPR011701">
    <property type="entry name" value="MFS"/>
</dbReference>
<comment type="subcellular location">
    <subcellularLocation>
        <location evidence="1">Cell membrane</location>
        <topology evidence="1">Multi-pass membrane protein</topology>
    </subcellularLocation>
</comment>
<keyword evidence="3 6" id="KW-0812">Transmembrane</keyword>
<evidence type="ECO:0000256" key="5">
    <source>
        <dbReference type="ARBA" id="ARBA00023136"/>
    </source>
</evidence>
<feature type="domain" description="Major facilitator superfamily (MFS) profile" evidence="7">
    <location>
        <begin position="14"/>
        <end position="386"/>
    </location>
</feature>
<evidence type="ECO:0000313" key="9">
    <source>
        <dbReference type="Proteomes" id="UP001210380"/>
    </source>
</evidence>
<dbReference type="RefSeq" id="WP_270948514.1">
    <property type="nucleotide sequence ID" value="NZ_JAQGLA010000012.1"/>
</dbReference>
<feature type="transmembrane region" description="Helical" evidence="6">
    <location>
        <begin position="169"/>
        <end position="191"/>
    </location>
</feature>
<feature type="transmembrane region" description="Helical" evidence="6">
    <location>
        <begin position="80"/>
        <end position="103"/>
    </location>
</feature>
<name>A0ABT4UXW7_9PSEU</name>
<dbReference type="SUPFAM" id="SSF103473">
    <property type="entry name" value="MFS general substrate transporter"/>
    <property type="match status" value="1"/>
</dbReference>
<protein>
    <submittedName>
        <fullName evidence="8">MFS transporter</fullName>
    </submittedName>
</protein>
<keyword evidence="4 6" id="KW-1133">Transmembrane helix</keyword>
<feature type="transmembrane region" description="Helical" evidence="6">
    <location>
        <begin position="330"/>
        <end position="358"/>
    </location>
</feature>